<dbReference type="PANTHER" id="PTHR42715:SF10">
    <property type="entry name" value="BETA-GLUCOSIDASE"/>
    <property type="match status" value="1"/>
</dbReference>
<name>A0A0F4KP54_9LACO</name>
<keyword evidence="3" id="KW-0119">Carbohydrate metabolism</keyword>
<keyword evidence="7" id="KW-1185">Reference proteome</keyword>
<dbReference type="InterPro" id="IPR001764">
    <property type="entry name" value="Glyco_hydro_3_N"/>
</dbReference>
<dbReference type="GO" id="GO:0004553">
    <property type="term" value="F:hydrolase activity, hydrolyzing O-glycosyl compounds"/>
    <property type="evidence" value="ECO:0007669"/>
    <property type="project" value="InterPro"/>
</dbReference>
<evidence type="ECO:0000313" key="6">
    <source>
        <dbReference type="EMBL" id="KJY48195.1"/>
    </source>
</evidence>
<dbReference type="PROSITE" id="PS00775">
    <property type="entry name" value="GLYCOSYL_HYDROL_F3"/>
    <property type="match status" value="1"/>
</dbReference>
<dbReference type="Pfam" id="PF14310">
    <property type="entry name" value="Fn3-like"/>
    <property type="match status" value="1"/>
</dbReference>
<accession>A0A0F4KP54</accession>
<dbReference type="InterPro" id="IPR017853">
    <property type="entry name" value="GH"/>
</dbReference>
<evidence type="ECO:0000256" key="1">
    <source>
        <dbReference type="ARBA" id="ARBA00005336"/>
    </source>
</evidence>
<keyword evidence="2 4" id="KW-0378">Hydrolase</keyword>
<dbReference type="Pfam" id="PF01915">
    <property type="entry name" value="Glyco_hydro_3_C"/>
    <property type="match status" value="1"/>
</dbReference>
<protein>
    <submittedName>
        <fullName evidence="6">Beta-glucosidase A</fullName>
    </submittedName>
</protein>
<keyword evidence="4" id="KW-0326">Glycosidase</keyword>
<dbReference type="OrthoDB" id="9805821at2"/>
<dbReference type="SUPFAM" id="SSF52279">
    <property type="entry name" value="Beta-D-glucan exohydrolase, C-terminal domain"/>
    <property type="match status" value="1"/>
</dbReference>
<evidence type="ECO:0000256" key="2">
    <source>
        <dbReference type="ARBA" id="ARBA00022801"/>
    </source>
</evidence>
<sequence>MKQKISSFEPQPFEQAHIDTVRQLAPECMVLLKNDGTLPLSQVGPLALYGNGARQTLKGGSGSGDVNVRHFVSVEEGLENAGFQITTKKWLNSYEQLINKVQQDYSASLKKEARQKEIDPTFFLLGKKASEPEYNFPLDGAGDTAVYVLARSSGEGTDHKPQAGDINLTTTEIRDILNLNHKYKHFILVLNVGGLVDLSPVQEVQTVLLLGQLGTPTGDALADVLLGKSYPSGKLTMTWAPINSYPSTRGFGAADETNYREGIYVGYRYFDTVQTTVTYPFGFGLGFTSFQIHVDQISVNMDIISVDVSVHNSGAKPGKEVVQVYYSAPQGQLDKPYQELAAFAKTPELQGGQSTKLHLEYNLRQMASYDSQNNNWLLEKGKYLIRVGNSSQNTTIAGVVILDENIISEHDLQIKGTDYFSDWKPETNNMIPATSNLDCPTFTIKNINLNKKTATAVHTPAASTFHSVATWADLKQKRVTFEEFVSGLSDEELIQICLGAYKESHSQSALDVIGNASSQVAGAAGETTHALQHLGVPALVMADGPAGLRLSPQYSMTKNNAQSITTDSPVKADKKQPVYYQYCIAIPIGTDIAQSWNEQLAETCGNIVGQEMEIFGIDIWLAPALNIQRSPLCGRNFEYFSEDPYVSGIMAAAITQGVQKHPHKATTIKHFACNNQETNRFFSNSNVSVRALREIYLKGFEICIKKSQPHFLMTSYNLVNGEHSSNRRDLLTNVVRQEWGFQGVIMTDWLATGGTGEKSTKWPSASAAGDVKAGNDLTMPGTAADKENLVQALNNENHPYSLNRAYLQQSAQRVLAMIYQLTA</sequence>
<dbReference type="PATRIC" id="fig|1218508.4.peg.1534"/>
<gene>
    <name evidence="6" type="ORF">JG29_15410</name>
</gene>
<dbReference type="InterPro" id="IPR026891">
    <property type="entry name" value="Fn3-like"/>
</dbReference>
<organism evidence="6 7">
    <name type="scientific">Bombilactobacillus mellis</name>
    <dbReference type="NCBI Taxonomy" id="1218508"/>
    <lineage>
        <taxon>Bacteria</taxon>
        <taxon>Bacillati</taxon>
        <taxon>Bacillota</taxon>
        <taxon>Bacilli</taxon>
        <taxon>Lactobacillales</taxon>
        <taxon>Lactobacillaceae</taxon>
        <taxon>Bombilactobacillus</taxon>
    </lineage>
</organism>
<evidence type="ECO:0000259" key="5">
    <source>
        <dbReference type="SMART" id="SM01217"/>
    </source>
</evidence>
<dbReference type="SUPFAM" id="SSF51445">
    <property type="entry name" value="(Trans)glycosidases"/>
    <property type="match status" value="1"/>
</dbReference>
<dbReference type="PANTHER" id="PTHR42715">
    <property type="entry name" value="BETA-GLUCOSIDASE"/>
    <property type="match status" value="1"/>
</dbReference>
<comment type="caution">
    <text evidence="6">The sequence shown here is derived from an EMBL/GenBank/DDBJ whole genome shotgun (WGS) entry which is preliminary data.</text>
</comment>
<dbReference type="GO" id="GO:0005975">
    <property type="term" value="P:carbohydrate metabolic process"/>
    <property type="evidence" value="ECO:0007669"/>
    <property type="project" value="InterPro"/>
</dbReference>
<dbReference type="RefSeq" id="WP_045923361.1">
    <property type="nucleotide sequence ID" value="NZ_JBHTHW010000004.1"/>
</dbReference>
<dbReference type="Gene3D" id="3.20.20.300">
    <property type="entry name" value="Glycoside hydrolase, family 3, N-terminal domain"/>
    <property type="match status" value="1"/>
</dbReference>
<evidence type="ECO:0000256" key="4">
    <source>
        <dbReference type="RuleBase" id="RU361161"/>
    </source>
</evidence>
<dbReference type="Proteomes" id="UP000033695">
    <property type="component" value="Unassembled WGS sequence"/>
</dbReference>
<dbReference type="InterPro" id="IPR036962">
    <property type="entry name" value="Glyco_hydro_3_N_sf"/>
</dbReference>
<evidence type="ECO:0000313" key="7">
    <source>
        <dbReference type="Proteomes" id="UP000033695"/>
    </source>
</evidence>
<feature type="domain" description="Fibronectin type III-like" evidence="5">
    <location>
        <begin position="320"/>
        <end position="391"/>
    </location>
</feature>
<dbReference type="STRING" id="1218508.JG29_15410"/>
<comment type="similarity">
    <text evidence="1 4">Belongs to the glycosyl hydrolase 3 family.</text>
</comment>
<evidence type="ECO:0000256" key="3">
    <source>
        <dbReference type="ARBA" id="ARBA00023277"/>
    </source>
</evidence>
<dbReference type="Gene3D" id="2.60.40.10">
    <property type="entry name" value="Immunoglobulins"/>
    <property type="match status" value="1"/>
</dbReference>
<dbReference type="Pfam" id="PF00933">
    <property type="entry name" value="Glyco_hydro_3"/>
    <property type="match status" value="1"/>
</dbReference>
<dbReference type="InterPro" id="IPR002772">
    <property type="entry name" value="Glyco_hydro_3_C"/>
</dbReference>
<dbReference type="InterPro" id="IPR050288">
    <property type="entry name" value="Cellulose_deg_GH3"/>
</dbReference>
<dbReference type="HOGENOM" id="CLU_005235_2_0_9"/>
<dbReference type="InterPro" id="IPR019800">
    <property type="entry name" value="Glyco_hydro_3_AS"/>
</dbReference>
<dbReference type="InterPro" id="IPR036881">
    <property type="entry name" value="Glyco_hydro_3_C_sf"/>
</dbReference>
<dbReference type="AlphaFoldDB" id="A0A0F4KP54"/>
<dbReference type="EMBL" id="JXBZ01000010">
    <property type="protein sequence ID" value="KJY48195.1"/>
    <property type="molecule type" value="Genomic_DNA"/>
</dbReference>
<dbReference type="InterPro" id="IPR013783">
    <property type="entry name" value="Ig-like_fold"/>
</dbReference>
<reference evidence="6 7" key="1">
    <citation type="submission" date="2014-12" db="EMBL/GenBank/DDBJ databases">
        <title>Comparative genomics of the lactic acid bacteria isolated from the honey bee gut.</title>
        <authorList>
            <person name="Ellegaard K.M."/>
            <person name="Tamarit D."/>
            <person name="Javelind E."/>
            <person name="Olofsson T."/>
            <person name="Andersson S.G."/>
            <person name="Vasquez A."/>
        </authorList>
    </citation>
    <scope>NUCLEOTIDE SEQUENCE [LARGE SCALE GENOMIC DNA]</scope>
    <source>
        <strain evidence="6 7">Hon2</strain>
    </source>
</reference>
<dbReference type="Gene3D" id="3.40.50.1700">
    <property type="entry name" value="Glycoside hydrolase family 3 C-terminal domain"/>
    <property type="match status" value="1"/>
</dbReference>
<dbReference type="SMART" id="SM01217">
    <property type="entry name" value="Fn3_like"/>
    <property type="match status" value="1"/>
</dbReference>
<proteinExistence type="inferred from homology"/>
<dbReference type="PRINTS" id="PR00133">
    <property type="entry name" value="GLHYDRLASE3"/>
</dbReference>